<reference evidence="1" key="1">
    <citation type="submission" date="2023-07" db="EMBL/GenBank/DDBJ databases">
        <title>A collection of bacterial strains from the Burkholderia cepacia Research Laboratory and Repository.</title>
        <authorList>
            <person name="Lipuma J."/>
            <person name="Spilker T."/>
            <person name="Caverly L."/>
        </authorList>
    </citation>
    <scope>NUCLEOTIDE SEQUENCE</scope>
    <source>
        <strain evidence="1">AU44268</strain>
    </source>
</reference>
<organism evidence="1 2">
    <name type="scientific">Burkholderia vietnamiensis</name>
    <dbReference type="NCBI Taxonomy" id="60552"/>
    <lineage>
        <taxon>Bacteria</taxon>
        <taxon>Pseudomonadati</taxon>
        <taxon>Pseudomonadota</taxon>
        <taxon>Betaproteobacteria</taxon>
        <taxon>Burkholderiales</taxon>
        <taxon>Burkholderiaceae</taxon>
        <taxon>Burkholderia</taxon>
        <taxon>Burkholderia cepacia complex</taxon>
    </lineage>
</organism>
<dbReference type="EMBL" id="JAUJRV010000031">
    <property type="protein sequence ID" value="MDN7798518.1"/>
    <property type="molecule type" value="Genomic_DNA"/>
</dbReference>
<comment type="caution">
    <text evidence="1">The sequence shown here is derived from an EMBL/GenBank/DDBJ whole genome shotgun (WGS) entry which is preliminary data.</text>
</comment>
<dbReference type="RefSeq" id="WP_198108625.1">
    <property type="nucleotide sequence ID" value="NZ_JAEDWX010000012.1"/>
</dbReference>
<protein>
    <submittedName>
        <fullName evidence="1">Uncharacterized protein</fullName>
    </submittedName>
</protein>
<proteinExistence type="predicted"/>
<gene>
    <name evidence="1" type="ORF">QZM33_26615</name>
</gene>
<dbReference type="Proteomes" id="UP001171620">
    <property type="component" value="Unassembled WGS sequence"/>
</dbReference>
<evidence type="ECO:0000313" key="1">
    <source>
        <dbReference type="EMBL" id="MDN7798518.1"/>
    </source>
</evidence>
<accession>A0AAW7T914</accession>
<evidence type="ECO:0000313" key="2">
    <source>
        <dbReference type="Proteomes" id="UP001171620"/>
    </source>
</evidence>
<name>A0AAW7T914_BURVI</name>
<dbReference type="AlphaFoldDB" id="A0AAW7T914"/>
<sequence length="85" mass="9344">MKVVAPPVRLSPGELELIESIIEHIYPDPTAGSTLPIESSEMRAAKSLERKGVVVIGEEGDQPRMTFTTFGASVYKRCLGDRTPW</sequence>